<sequence length="422" mass="48357">MALDNIGKNKIVNDPVHGFIHIPSGISYELVEHSFFQRLRRIKQLGLTFLVFPGAFHNRFQHALGATHLMSLAIETIRSKGHVITQAEEEGVYAAILLHDIGHGPFSHALEYSIVDGITHERISELFMKRLNHQFEGELSVAIKIFKNEYPKHFLNQLVSSQLDMDRLDYLRRDSFFSGVTEGVVGSTRIIKMLDVRNDQLVVEAKGIYSIEKFLIARRLMYWQVYLHKTVIAAEEMMVHILKRAKYLAERGAELFATPSLSYFLYNKVGKLEFENPNAVLNGRSALEIFADLDDDDIMVSIKVWSNHSDKVLSYLCKCIRDRQLFKIEIQKTAFTEEYIDQVKKNVKNYFGCSNHALDSLVISNSISNNAYSANDDRIIILYKDGTQCDISEASDMLDASVLSKTVKKYYLCYPKIQESFM</sequence>
<dbReference type="PANTHER" id="PTHR11373:SF4">
    <property type="entry name" value="DEOXYNUCLEOSIDE TRIPHOSPHATE TRIPHOSPHOHYDROLASE SAMHD1"/>
    <property type="match status" value="1"/>
</dbReference>
<dbReference type="OrthoDB" id="9803619at2"/>
<organism evidence="2 3">
    <name type="scientific">Labilibaculum antarcticum</name>
    <dbReference type="NCBI Taxonomy" id="1717717"/>
    <lineage>
        <taxon>Bacteria</taxon>
        <taxon>Pseudomonadati</taxon>
        <taxon>Bacteroidota</taxon>
        <taxon>Bacteroidia</taxon>
        <taxon>Marinilabiliales</taxon>
        <taxon>Marinifilaceae</taxon>
        <taxon>Labilibaculum</taxon>
    </lineage>
</organism>
<evidence type="ECO:0000259" key="1">
    <source>
        <dbReference type="PROSITE" id="PS51831"/>
    </source>
</evidence>
<dbReference type="Pfam" id="PF01966">
    <property type="entry name" value="HD"/>
    <property type="match status" value="1"/>
</dbReference>
<dbReference type="SUPFAM" id="SSF109604">
    <property type="entry name" value="HD-domain/PDEase-like"/>
    <property type="match status" value="1"/>
</dbReference>
<dbReference type="GO" id="GO:0008832">
    <property type="term" value="F:dGTPase activity"/>
    <property type="evidence" value="ECO:0007669"/>
    <property type="project" value="TreeGrafter"/>
</dbReference>
<dbReference type="EMBL" id="AP018042">
    <property type="protein sequence ID" value="BAX80391.1"/>
    <property type="molecule type" value="Genomic_DNA"/>
</dbReference>
<dbReference type="InterPro" id="IPR003607">
    <property type="entry name" value="HD/PDEase_dom"/>
</dbReference>
<protein>
    <submittedName>
        <fullName evidence="2">Phosphohydrolase</fullName>
    </submittedName>
</protein>
<name>A0A1Y1CMA0_9BACT</name>
<dbReference type="SMART" id="SM00471">
    <property type="entry name" value="HDc"/>
    <property type="match status" value="1"/>
</dbReference>
<evidence type="ECO:0000313" key="2">
    <source>
        <dbReference type="EMBL" id="BAX80391.1"/>
    </source>
</evidence>
<dbReference type="Proteomes" id="UP000218267">
    <property type="component" value="Chromosome"/>
</dbReference>
<keyword evidence="2" id="KW-0378">Hydrolase</keyword>
<feature type="domain" description="HD" evidence="1">
    <location>
        <begin position="59"/>
        <end position="171"/>
    </location>
</feature>
<dbReference type="CDD" id="cd00077">
    <property type="entry name" value="HDc"/>
    <property type="match status" value="1"/>
</dbReference>
<dbReference type="InterPro" id="IPR045509">
    <property type="entry name" value="HD_assoc_2"/>
</dbReference>
<dbReference type="InterPro" id="IPR006674">
    <property type="entry name" value="HD_domain"/>
</dbReference>
<keyword evidence="3" id="KW-1185">Reference proteome</keyword>
<reference evidence="3" key="2">
    <citation type="journal article" date="2020" name="Antonie Van Leeuwenhoek">
        <title>Labilibaculum antarcticum sp. nov., a novel facultative anaerobic, psychrotorelant bacterium isolated from marine sediment of Antarctica.</title>
        <authorList>
            <person name="Watanabe M."/>
            <person name="Kojima H."/>
            <person name="Fukui M."/>
        </authorList>
    </citation>
    <scope>NUCLEOTIDE SEQUENCE [LARGE SCALE GENOMIC DNA]</scope>
    <source>
        <strain evidence="3">SPP2</strain>
    </source>
</reference>
<evidence type="ECO:0000313" key="3">
    <source>
        <dbReference type="Proteomes" id="UP000218267"/>
    </source>
</evidence>
<dbReference type="Gene3D" id="1.10.3210.10">
    <property type="entry name" value="Hypothetical protein af1432"/>
    <property type="match status" value="1"/>
</dbReference>
<accession>A0A1Y1CMA0</accession>
<dbReference type="RefSeq" id="WP_096429249.1">
    <property type="nucleotide sequence ID" value="NZ_AP018042.1"/>
</dbReference>
<dbReference type="InterPro" id="IPR050135">
    <property type="entry name" value="dGTPase-like"/>
</dbReference>
<dbReference type="Pfam" id="PF19276">
    <property type="entry name" value="HD_assoc_2"/>
    <property type="match status" value="1"/>
</dbReference>
<dbReference type="KEGG" id="mbas:ALGA_2036"/>
<dbReference type="GO" id="GO:0006203">
    <property type="term" value="P:dGTP catabolic process"/>
    <property type="evidence" value="ECO:0007669"/>
    <property type="project" value="TreeGrafter"/>
</dbReference>
<proteinExistence type="predicted"/>
<reference evidence="2 3" key="1">
    <citation type="journal article" date="2018" name="Mar. Genomics">
        <title>Complete genome sequence of Marinifilaceae bacterium strain SPP2, isolated from the Antarctic marine sediment.</title>
        <authorList>
            <person name="Watanabe M."/>
            <person name="Kojima H."/>
            <person name="Fukui M."/>
        </authorList>
    </citation>
    <scope>NUCLEOTIDE SEQUENCE [LARGE SCALE GENOMIC DNA]</scope>
    <source>
        <strain evidence="2 3">SPP2</strain>
    </source>
</reference>
<dbReference type="PROSITE" id="PS51831">
    <property type="entry name" value="HD"/>
    <property type="match status" value="1"/>
</dbReference>
<gene>
    <name evidence="2" type="ORF">ALGA_2036</name>
</gene>
<dbReference type="PANTHER" id="PTHR11373">
    <property type="entry name" value="DEOXYNUCLEOSIDE TRIPHOSPHATE TRIPHOSPHOHYDROLASE"/>
    <property type="match status" value="1"/>
</dbReference>
<dbReference type="AlphaFoldDB" id="A0A1Y1CMA0"/>